<dbReference type="Proteomes" id="UP000272025">
    <property type="component" value="Unassembled WGS sequence"/>
</dbReference>
<accession>A0A3N2PU18</accession>
<proteinExistence type="predicted"/>
<dbReference type="EMBL" id="ML119056">
    <property type="protein sequence ID" value="ROT37995.1"/>
    <property type="molecule type" value="Genomic_DNA"/>
</dbReference>
<protein>
    <submittedName>
        <fullName evidence="2">Uncharacterized protein</fullName>
    </submittedName>
</protein>
<name>A0A3N2PU18_SODAK</name>
<evidence type="ECO:0000313" key="2">
    <source>
        <dbReference type="EMBL" id="ROT37995.1"/>
    </source>
</evidence>
<evidence type="ECO:0000313" key="3">
    <source>
        <dbReference type="Proteomes" id="UP000272025"/>
    </source>
</evidence>
<organism evidence="2 3">
    <name type="scientific">Sodiomyces alkalinus (strain CBS 110278 / VKM F-3762 / F11)</name>
    <name type="common">Alkaliphilic filamentous fungus</name>
    <dbReference type="NCBI Taxonomy" id="1314773"/>
    <lineage>
        <taxon>Eukaryota</taxon>
        <taxon>Fungi</taxon>
        <taxon>Dikarya</taxon>
        <taxon>Ascomycota</taxon>
        <taxon>Pezizomycotina</taxon>
        <taxon>Sordariomycetes</taxon>
        <taxon>Hypocreomycetidae</taxon>
        <taxon>Glomerellales</taxon>
        <taxon>Plectosphaerellaceae</taxon>
        <taxon>Sodiomyces</taxon>
    </lineage>
</organism>
<sequence length="274" mass="30898">MLPFLNPFSGPDAYRCPPTEIREAQTVTPIRVIIGELRSDTSAKYLHRLLIYHLTYLHQPLSPPVLMCCIPAVRPFPLSLSLLIDHSELVPVPRCLTFRMPSPFPIPESGKAWSTFDYVLTIATQERIQHIRLCFNCFRNTQQINPELNSRGTRFHQAPHPSLAASPGFRHTTRGPSETDGVHVPRAPPIGARYIGAKWLRLMRVMDGGSRELPFWGSQIPSFESFVCWFGRRAHWLPKISDNIEPSTDSGDLLPPIVGGNQDIDTSMDCFSND</sequence>
<evidence type="ECO:0000256" key="1">
    <source>
        <dbReference type="SAM" id="MobiDB-lite"/>
    </source>
</evidence>
<reference evidence="2 3" key="1">
    <citation type="journal article" date="2018" name="Mol. Ecol.">
        <title>The obligate alkalophilic soda-lake fungus Sodiomyces alkalinus has shifted to a protein diet.</title>
        <authorList>
            <person name="Grum-Grzhimaylo A.A."/>
            <person name="Falkoski D.L."/>
            <person name="van den Heuvel J."/>
            <person name="Valero-Jimenez C.A."/>
            <person name="Min B."/>
            <person name="Choi I.G."/>
            <person name="Lipzen A."/>
            <person name="Daum C.G."/>
            <person name="Aanen D.K."/>
            <person name="Tsang A."/>
            <person name="Henrissat B."/>
            <person name="Bilanenko E.N."/>
            <person name="de Vries R.P."/>
            <person name="van Kan J.A.L."/>
            <person name="Grigoriev I.V."/>
            <person name="Debets A.J.M."/>
        </authorList>
    </citation>
    <scope>NUCLEOTIDE SEQUENCE [LARGE SCALE GENOMIC DNA]</scope>
    <source>
        <strain evidence="2 3">F11</strain>
    </source>
</reference>
<keyword evidence="3" id="KW-1185">Reference proteome</keyword>
<feature type="region of interest" description="Disordered" evidence="1">
    <location>
        <begin position="165"/>
        <end position="185"/>
    </location>
</feature>
<dbReference type="AlphaFoldDB" id="A0A3N2PU18"/>
<gene>
    <name evidence="2" type="ORF">SODALDRAFT_360313</name>
</gene>
<dbReference type="GeneID" id="39582727"/>
<dbReference type="RefSeq" id="XP_028465801.1">
    <property type="nucleotide sequence ID" value="XM_028614249.1"/>
</dbReference>